<comment type="caution">
    <text evidence="2">The sequence shown here is derived from an EMBL/GenBank/DDBJ whole genome shotgun (WGS) entry which is preliminary data.</text>
</comment>
<evidence type="ECO:0000313" key="3">
    <source>
        <dbReference type="Proteomes" id="UP000035721"/>
    </source>
</evidence>
<reference evidence="2 3" key="1">
    <citation type="journal article" date="2013" name="ISME J.">
        <title>A metabolic model for members of the genus Tetrasphaera involved in enhanced biological phosphorus removal.</title>
        <authorList>
            <person name="Kristiansen R."/>
            <person name="Nguyen H.T.T."/>
            <person name="Saunders A.M."/>
            <person name="Nielsen J.L."/>
            <person name="Wimmer R."/>
            <person name="Le V.Q."/>
            <person name="McIlroy S.J."/>
            <person name="Petrovski S."/>
            <person name="Seviour R.J."/>
            <person name="Calteau A."/>
            <person name="Nielsen K.L."/>
            <person name="Nielsen P.H."/>
        </authorList>
    </citation>
    <scope>NUCLEOTIDE SEQUENCE [LARGE SCALE GENOMIC DNA]</scope>
    <source>
        <strain evidence="2 3">T1-X7</strain>
    </source>
</reference>
<dbReference type="Proteomes" id="UP000035721">
    <property type="component" value="Unassembled WGS sequence"/>
</dbReference>
<accession>A0A077M461</accession>
<dbReference type="CDD" id="cd00093">
    <property type="entry name" value="HTH_XRE"/>
    <property type="match status" value="1"/>
</dbReference>
<dbReference type="PROSITE" id="PS50943">
    <property type="entry name" value="HTH_CROC1"/>
    <property type="match status" value="1"/>
</dbReference>
<evidence type="ECO:0000313" key="2">
    <source>
        <dbReference type="EMBL" id="CCH78939.1"/>
    </source>
</evidence>
<name>A0A077M461_9MICO</name>
<organism evidence="2 3">
    <name type="scientific">Nostocoides japonicum T1-X7</name>
    <dbReference type="NCBI Taxonomy" id="1194083"/>
    <lineage>
        <taxon>Bacteria</taxon>
        <taxon>Bacillati</taxon>
        <taxon>Actinomycetota</taxon>
        <taxon>Actinomycetes</taxon>
        <taxon>Micrococcales</taxon>
        <taxon>Intrasporangiaceae</taxon>
        <taxon>Nostocoides</taxon>
    </lineage>
</organism>
<dbReference type="STRING" id="1194083.BN12_380021"/>
<dbReference type="RefSeq" id="WP_048551106.1">
    <property type="nucleotide sequence ID" value="NZ_HF570958.1"/>
</dbReference>
<dbReference type="AlphaFoldDB" id="A0A077M461"/>
<dbReference type="EMBL" id="CAJB01000312">
    <property type="protein sequence ID" value="CCH78939.1"/>
    <property type="molecule type" value="Genomic_DNA"/>
</dbReference>
<proteinExistence type="predicted"/>
<dbReference type="SMART" id="SM00530">
    <property type="entry name" value="HTH_XRE"/>
    <property type="match status" value="1"/>
</dbReference>
<dbReference type="InterPro" id="IPR010982">
    <property type="entry name" value="Lambda_DNA-bd_dom_sf"/>
</dbReference>
<gene>
    <name evidence="2" type="ORF">BN12_380021</name>
</gene>
<sequence>MAGQRRVDDVLWVLRNVRHCAPDPSLRSAAGLARALGVHRAQIGRWESGEVRLTQRHASAYEEVLALPPGSLGAAMEMLRRDVVPTGIDAALAPMEPVPRDDLVDRALAHIEHLLASEPSRAADWWDLADLLCREALVVLRDRDWRDLLDRAFGELEVSYGVAYVQRSMAVARLVGHPRAGAALVDLARSALSDTTRHVYSDYAAALQYVPGPEPVRLLVEQVLSPVGEAPLWASLFVLTTCFRHGRGDGEQRELVARQCYDYVVDTTLSYRVRRCAAVLCATVDPRQAESIAAYVGQLPGGRGVAEVLRFGAVLPSRQRRSLYAACSEAVRRAGLPADDPVFVRLLGRGLWDADSDLRGSALACLMLAPQGTPIGRVVADTLLSAVRGGQLPLAGECLTVLFWICPREALDPLLGLSTDPSTPPDLRHNVMRAAVSAPVGGDRAAYRRTVVAAVERAYADRPGDREAASAACYALGVRGFREDLLDLRDVAVRDGATGWRAECDSWLAVPAHWYPADG</sequence>
<protein>
    <recommendedName>
        <fullName evidence="1">HTH cro/C1-type domain-containing protein</fullName>
    </recommendedName>
</protein>
<evidence type="ECO:0000259" key="1">
    <source>
        <dbReference type="PROSITE" id="PS50943"/>
    </source>
</evidence>
<dbReference type="SUPFAM" id="SSF47413">
    <property type="entry name" value="lambda repressor-like DNA-binding domains"/>
    <property type="match status" value="1"/>
</dbReference>
<keyword evidence="3" id="KW-1185">Reference proteome</keyword>
<dbReference type="Pfam" id="PF01381">
    <property type="entry name" value="HTH_3"/>
    <property type="match status" value="1"/>
</dbReference>
<dbReference type="GO" id="GO:0003677">
    <property type="term" value="F:DNA binding"/>
    <property type="evidence" value="ECO:0007669"/>
    <property type="project" value="InterPro"/>
</dbReference>
<feature type="domain" description="HTH cro/C1-type" evidence="1">
    <location>
        <begin position="32"/>
        <end position="72"/>
    </location>
</feature>
<dbReference type="OrthoDB" id="3765661at2"/>
<dbReference type="InterPro" id="IPR001387">
    <property type="entry name" value="Cro/C1-type_HTH"/>
</dbReference>